<organism evidence="1 2">
    <name type="scientific">Sorangium cellulosum</name>
    <name type="common">Polyangium cellulosum</name>
    <dbReference type="NCBI Taxonomy" id="56"/>
    <lineage>
        <taxon>Bacteria</taxon>
        <taxon>Pseudomonadati</taxon>
        <taxon>Myxococcota</taxon>
        <taxon>Polyangia</taxon>
        <taxon>Polyangiales</taxon>
        <taxon>Polyangiaceae</taxon>
        <taxon>Sorangium</taxon>
    </lineage>
</organism>
<proteinExistence type="predicted"/>
<dbReference type="Proteomes" id="UP000075515">
    <property type="component" value="Unassembled WGS sequence"/>
</dbReference>
<sequence>MLISSKSQIDYGGGYVGGFATRGYMEFIEKMRRRYPRSRVKICRDHCGPGFNGRYDLDDCYRTIRTDIQCGFDLIHVDFCHFPGTKAEILAQSRTAIDLCLSLNPDVELEIGTDENVGASLNWKELDRLRLDIGYFLGFCRPRYYVVQTGSLTKETRQVGTYNREFVEAAAAMLHDSGVRLKEHNADYLSAAALNARAGHVDAMNIAPQIGVIQTSVVLNQCLAYGIDASPYLEVCYRGGKWRKWLLKDRPEDKTLCSLIAGHYHFMSDEYRRLVDSLSKLEDIEETILLNITKVISHYANCQEAVG</sequence>
<dbReference type="Gene3D" id="3.20.20.70">
    <property type="entry name" value="Aldolase class I"/>
    <property type="match status" value="1"/>
</dbReference>
<dbReference type="EMBL" id="JEMC01004109">
    <property type="protein sequence ID" value="KYF75804.1"/>
    <property type="molecule type" value="Genomic_DNA"/>
</dbReference>
<dbReference type="AlphaFoldDB" id="A0A150R6C0"/>
<reference evidence="1 2" key="1">
    <citation type="submission" date="2014-02" db="EMBL/GenBank/DDBJ databases">
        <title>The small core and large imbalanced accessory genome model reveals a collaborative survival strategy of Sorangium cellulosum strains in nature.</title>
        <authorList>
            <person name="Han K."/>
            <person name="Peng R."/>
            <person name="Blom J."/>
            <person name="Li Y.-Z."/>
        </authorList>
    </citation>
    <scope>NUCLEOTIDE SEQUENCE [LARGE SCALE GENOMIC DNA]</scope>
    <source>
        <strain evidence="1 2">So0149</strain>
    </source>
</reference>
<accession>A0A150R6C0</accession>
<name>A0A150R6C0_SORCE</name>
<comment type="caution">
    <text evidence="1">The sequence shown here is derived from an EMBL/GenBank/DDBJ whole genome shotgun (WGS) entry which is preliminary data.</text>
</comment>
<evidence type="ECO:0000313" key="1">
    <source>
        <dbReference type="EMBL" id="KYF75804.1"/>
    </source>
</evidence>
<protein>
    <recommendedName>
        <fullName evidence="3">Xylose isomerase-like TIM barrel domain-containing protein</fullName>
    </recommendedName>
</protein>
<gene>
    <name evidence="1" type="ORF">BE18_18380</name>
</gene>
<dbReference type="InterPro" id="IPR013785">
    <property type="entry name" value="Aldolase_TIM"/>
</dbReference>
<dbReference type="SUPFAM" id="SSF51569">
    <property type="entry name" value="Aldolase"/>
    <property type="match status" value="1"/>
</dbReference>
<evidence type="ECO:0000313" key="2">
    <source>
        <dbReference type="Proteomes" id="UP000075515"/>
    </source>
</evidence>
<evidence type="ECO:0008006" key="3">
    <source>
        <dbReference type="Google" id="ProtNLM"/>
    </source>
</evidence>